<evidence type="ECO:0000313" key="1">
    <source>
        <dbReference type="EMBL" id="MCH94500.1"/>
    </source>
</evidence>
<dbReference type="EMBL" id="LXQA010027470">
    <property type="protein sequence ID" value="MCH94500.1"/>
    <property type="molecule type" value="Genomic_DNA"/>
</dbReference>
<name>A0A392N3V8_9FABA</name>
<comment type="caution">
    <text evidence="1">The sequence shown here is derived from an EMBL/GenBank/DDBJ whole genome shotgun (WGS) entry which is preliminary data.</text>
</comment>
<protein>
    <submittedName>
        <fullName evidence="1">Uncharacterized protein</fullName>
    </submittedName>
</protein>
<dbReference type="Proteomes" id="UP000265520">
    <property type="component" value="Unassembled WGS sequence"/>
</dbReference>
<evidence type="ECO:0000313" key="2">
    <source>
        <dbReference type="Proteomes" id="UP000265520"/>
    </source>
</evidence>
<dbReference type="AlphaFoldDB" id="A0A392N3V8"/>
<keyword evidence="2" id="KW-1185">Reference proteome</keyword>
<feature type="non-terminal residue" evidence="1">
    <location>
        <position position="1"/>
    </location>
</feature>
<proteinExistence type="predicted"/>
<organism evidence="1 2">
    <name type="scientific">Trifolium medium</name>
    <dbReference type="NCBI Taxonomy" id="97028"/>
    <lineage>
        <taxon>Eukaryota</taxon>
        <taxon>Viridiplantae</taxon>
        <taxon>Streptophyta</taxon>
        <taxon>Embryophyta</taxon>
        <taxon>Tracheophyta</taxon>
        <taxon>Spermatophyta</taxon>
        <taxon>Magnoliopsida</taxon>
        <taxon>eudicotyledons</taxon>
        <taxon>Gunneridae</taxon>
        <taxon>Pentapetalae</taxon>
        <taxon>rosids</taxon>
        <taxon>fabids</taxon>
        <taxon>Fabales</taxon>
        <taxon>Fabaceae</taxon>
        <taxon>Papilionoideae</taxon>
        <taxon>50 kb inversion clade</taxon>
        <taxon>NPAAA clade</taxon>
        <taxon>Hologalegina</taxon>
        <taxon>IRL clade</taxon>
        <taxon>Trifolieae</taxon>
        <taxon>Trifolium</taxon>
    </lineage>
</organism>
<accession>A0A392N3V8</accession>
<sequence>GNHKMEDKKNVGVEMVESGLSNEGLVVVPYGIRFSDVMRNGNNK</sequence>
<reference evidence="1 2" key="1">
    <citation type="journal article" date="2018" name="Front. Plant Sci.">
        <title>Red Clover (Trifolium pratense) and Zigzag Clover (T. medium) - A Picture of Genomic Similarities and Differences.</title>
        <authorList>
            <person name="Dluhosova J."/>
            <person name="Istvanek J."/>
            <person name="Nedelnik J."/>
            <person name="Repkova J."/>
        </authorList>
    </citation>
    <scope>NUCLEOTIDE SEQUENCE [LARGE SCALE GENOMIC DNA]</scope>
    <source>
        <strain evidence="2">cv. 10/8</strain>
        <tissue evidence="1">Leaf</tissue>
    </source>
</reference>